<dbReference type="InterPro" id="IPR012674">
    <property type="entry name" value="Calycin"/>
</dbReference>
<dbReference type="AlphaFoldDB" id="A0AAV8ZCS2"/>
<proteinExistence type="predicted"/>
<keyword evidence="2" id="KW-1185">Reference proteome</keyword>
<reference evidence="1" key="1">
    <citation type="journal article" date="2023" name="Insect Mol. Biol.">
        <title>Genome sequencing provides insights into the evolution of gene families encoding plant cell wall-degrading enzymes in longhorned beetles.</title>
        <authorList>
            <person name="Shin N.R."/>
            <person name="Okamura Y."/>
            <person name="Kirsch R."/>
            <person name="Pauchet Y."/>
        </authorList>
    </citation>
    <scope>NUCLEOTIDE SEQUENCE</scope>
    <source>
        <strain evidence="1">AMC_N1</strain>
    </source>
</reference>
<evidence type="ECO:0000313" key="1">
    <source>
        <dbReference type="EMBL" id="KAJ8961728.1"/>
    </source>
</evidence>
<dbReference type="SUPFAM" id="SSF50814">
    <property type="entry name" value="Lipocalins"/>
    <property type="match status" value="1"/>
</dbReference>
<protein>
    <submittedName>
        <fullName evidence="1">Uncharacterized protein</fullName>
    </submittedName>
</protein>
<dbReference type="Gene3D" id="2.40.128.20">
    <property type="match status" value="1"/>
</dbReference>
<name>A0AAV8ZCS2_9CUCU</name>
<dbReference type="Proteomes" id="UP001162162">
    <property type="component" value="Unassembled WGS sequence"/>
</dbReference>
<comment type="caution">
    <text evidence="1">The sequence shown here is derived from an EMBL/GenBank/DDBJ whole genome shotgun (WGS) entry which is preliminary data.</text>
</comment>
<gene>
    <name evidence="1" type="ORF">NQ318_021328</name>
</gene>
<sequence>MAQFQGKYQLVEHQNFYEFLVKSGVPEDAAKERSEDKPTLGISTDDKKIKLETKGKTTNNVSNLLLDGEVEENIGTYKMKTASKLNGNVLVVDSKTPDGLTLKKIIQIYRHWNRIGRHCTFRFIYNKVFVNIF</sequence>
<accession>A0AAV8ZCS2</accession>
<evidence type="ECO:0000313" key="2">
    <source>
        <dbReference type="Proteomes" id="UP001162162"/>
    </source>
</evidence>
<dbReference type="EMBL" id="JAPWTK010000004">
    <property type="protein sequence ID" value="KAJ8961728.1"/>
    <property type="molecule type" value="Genomic_DNA"/>
</dbReference>
<organism evidence="1 2">
    <name type="scientific">Aromia moschata</name>
    <dbReference type="NCBI Taxonomy" id="1265417"/>
    <lineage>
        <taxon>Eukaryota</taxon>
        <taxon>Metazoa</taxon>
        <taxon>Ecdysozoa</taxon>
        <taxon>Arthropoda</taxon>
        <taxon>Hexapoda</taxon>
        <taxon>Insecta</taxon>
        <taxon>Pterygota</taxon>
        <taxon>Neoptera</taxon>
        <taxon>Endopterygota</taxon>
        <taxon>Coleoptera</taxon>
        <taxon>Polyphaga</taxon>
        <taxon>Cucujiformia</taxon>
        <taxon>Chrysomeloidea</taxon>
        <taxon>Cerambycidae</taxon>
        <taxon>Cerambycinae</taxon>
        <taxon>Callichromatini</taxon>
        <taxon>Aromia</taxon>
    </lineage>
</organism>